<feature type="domain" description="Xylanolytic transcriptional activator regulatory" evidence="6">
    <location>
        <begin position="231"/>
        <end position="394"/>
    </location>
</feature>
<dbReference type="EMBL" id="JABCKV010000002">
    <property type="protein sequence ID" value="KAG5648606.1"/>
    <property type="molecule type" value="Genomic_DNA"/>
</dbReference>
<feature type="region of interest" description="Disordered" evidence="5">
    <location>
        <begin position="109"/>
        <end position="138"/>
    </location>
</feature>
<dbReference type="PANTHER" id="PTHR46910">
    <property type="entry name" value="TRANSCRIPTION FACTOR PDR1"/>
    <property type="match status" value="1"/>
</dbReference>
<proteinExistence type="predicted"/>
<dbReference type="InterPro" id="IPR050987">
    <property type="entry name" value="AtrR-like"/>
</dbReference>
<evidence type="ECO:0000256" key="2">
    <source>
        <dbReference type="ARBA" id="ARBA00022723"/>
    </source>
</evidence>
<keyword evidence="2" id="KW-0479">Metal-binding</keyword>
<keyword evidence="8" id="KW-1185">Reference proteome</keyword>
<dbReference type="Pfam" id="PF04082">
    <property type="entry name" value="Fungal_trans"/>
    <property type="match status" value="1"/>
</dbReference>
<reference evidence="7" key="1">
    <citation type="submission" date="2020-07" db="EMBL/GenBank/DDBJ databases">
        <authorList>
            <person name="Nieuwenhuis M."/>
            <person name="Van De Peppel L.J.J."/>
        </authorList>
    </citation>
    <scope>NUCLEOTIDE SEQUENCE</scope>
    <source>
        <strain evidence="7">AP01</strain>
        <tissue evidence="7">Mycelium</tissue>
    </source>
</reference>
<comment type="caution">
    <text evidence="7">The sequence shown here is derived from an EMBL/GenBank/DDBJ whole genome shotgun (WGS) entry which is preliminary data.</text>
</comment>
<evidence type="ECO:0000256" key="5">
    <source>
        <dbReference type="SAM" id="MobiDB-lite"/>
    </source>
</evidence>
<dbReference type="GO" id="GO:0003700">
    <property type="term" value="F:DNA-binding transcription factor activity"/>
    <property type="evidence" value="ECO:0007669"/>
    <property type="project" value="InterPro"/>
</dbReference>
<dbReference type="PANTHER" id="PTHR46910:SF3">
    <property type="entry name" value="HALOTOLERANCE PROTEIN 9-RELATED"/>
    <property type="match status" value="1"/>
</dbReference>
<keyword evidence="3" id="KW-0238">DNA-binding</keyword>
<evidence type="ECO:0000256" key="1">
    <source>
        <dbReference type="ARBA" id="ARBA00004123"/>
    </source>
</evidence>
<gene>
    <name evidence="7" type="ORF">DXG03_003217</name>
</gene>
<reference evidence="7" key="2">
    <citation type="submission" date="2021-10" db="EMBL/GenBank/DDBJ databases">
        <title>Phylogenomics reveals ancestral predisposition of the termite-cultivated fungus Termitomyces towards a domesticated lifestyle.</title>
        <authorList>
            <person name="Auxier B."/>
            <person name="Grum-Grzhimaylo A."/>
            <person name="Cardenas M.E."/>
            <person name="Lodge J.D."/>
            <person name="Laessoe T."/>
            <person name="Pedersen O."/>
            <person name="Smith M.E."/>
            <person name="Kuyper T.W."/>
            <person name="Franco-Molano E.A."/>
            <person name="Baroni T.J."/>
            <person name="Aanen D.K."/>
        </authorList>
    </citation>
    <scope>NUCLEOTIDE SEQUENCE</scope>
    <source>
        <strain evidence="7">AP01</strain>
        <tissue evidence="7">Mycelium</tissue>
    </source>
</reference>
<evidence type="ECO:0000313" key="7">
    <source>
        <dbReference type="EMBL" id="KAG5648606.1"/>
    </source>
</evidence>
<evidence type="ECO:0000256" key="4">
    <source>
        <dbReference type="ARBA" id="ARBA00023242"/>
    </source>
</evidence>
<dbReference type="GO" id="GO:0005634">
    <property type="term" value="C:nucleus"/>
    <property type="evidence" value="ECO:0007669"/>
    <property type="project" value="UniProtKB-SubCell"/>
</dbReference>
<protein>
    <recommendedName>
        <fullName evidence="6">Xylanolytic transcriptional activator regulatory domain-containing protein</fullName>
    </recommendedName>
</protein>
<dbReference type="GO" id="GO:0008270">
    <property type="term" value="F:zinc ion binding"/>
    <property type="evidence" value="ECO:0007669"/>
    <property type="project" value="InterPro"/>
</dbReference>
<keyword evidence="4" id="KW-0539">Nucleus</keyword>
<dbReference type="CDD" id="cd12148">
    <property type="entry name" value="fungal_TF_MHR"/>
    <property type="match status" value="1"/>
</dbReference>
<feature type="region of interest" description="Disordered" evidence="5">
    <location>
        <begin position="17"/>
        <end position="59"/>
    </location>
</feature>
<evidence type="ECO:0000256" key="3">
    <source>
        <dbReference type="ARBA" id="ARBA00023125"/>
    </source>
</evidence>
<dbReference type="Proteomes" id="UP000775547">
    <property type="component" value="Unassembled WGS sequence"/>
</dbReference>
<organism evidence="7 8">
    <name type="scientific">Asterophora parasitica</name>
    <dbReference type="NCBI Taxonomy" id="117018"/>
    <lineage>
        <taxon>Eukaryota</taxon>
        <taxon>Fungi</taxon>
        <taxon>Dikarya</taxon>
        <taxon>Basidiomycota</taxon>
        <taxon>Agaricomycotina</taxon>
        <taxon>Agaricomycetes</taxon>
        <taxon>Agaricomycetidae</taxon>
        <taxon>Agaricales</taxon>
        <taxon>Tricholomatineae</taxon>
        <taxon>Lyophyllaceae</taxon>
        <taxon>Asterophora</taxon>
    </lineage>
</organism>
<feature type="compositionally biased region" description="Polar residues" evidence="5">
    <location>
        <begin position="109"/>
        <end position="125"/>
    </location>
</feature>
<accession>A0A9P7GEQ9</accession>
<evidence type="ECO:0000259" key="6">
    <source>
        <dbReference type="Pfam" id="PF04082"/>
    </source>
</evidence>
<evidence type="ECO:0000313" key="8">
    <source>
        <dbReference type="Proteomes" id="UP000775547"/>
    </source>
</evidence>
<feature type="compositionally biased region" description="Polar residues" evidence="5">
    <location>
        <begin position="28"/>
        <end position="58"/>
    </location>
</feature>
<sequence length="397" mass="44696">MPDNRCSNCIEYNSECTHNGPRKRSHPYPTQASIHTPTVHSSQGPSQTQFAQSTSSEQGDIHPRIQSILSTSPLTVDLQNSLLALSRYIVRLEQDIVKAQLNLSQAQLQGTTSASPSNASQTSFSETHEDSQSEDDSVLSQIEEADLSSQVKRLTICSTNTTRHFGASSSFSLLGAALKVGKDQVRNVYAEHKYSRRPQFWSIPKWEAYPEEIIKTYEFPDPDLLKELVVLYFEYVNSHFPLFHRLTYEKLIDDKVHLTDRHFAATVLGVCAVAARYSDDPRVLLDSATSWHSAGWKWYQQTRPCWLSSSRTPSLYEIQSLCLSILYAGGTSQPEACWVMVGLGVRFAQDVGAHRKKANETSTVEAELWKRCFWVLVSMDTVVCSFVGRPRATVYDE</sequence>
<dbReference type="GO" id="GO:0003677">
    <property type="term" value="F:DNA binding"/>
    <property type="evidence" value="ECO:0007669"/>
    <property type="project" value="UniProtKB-KW"/>
</dbReference>
<dbReference type="GO" id="GO:0006351">
    <property type="term" value="P:DNA-templated transcription"/>
    <property type="evidence" value="ECO:0007669"/>
    <property type="project" value="InterPro"/>
</dbReference>
<comment type="subcellular location">
    <subcellularLocation>
        <location evidence="1">Nucleus</location>
    </subcellularLocation>
</comment>
<name>A0A9P7GEQ9_9AGAR</name>
<dbReference type="OrthoDB" id="4456959at2759"/>
<dbReference type="AlphaFoldDB" id="A0A9P7GEQ9"/>
<dbReference type="InterPro" id="IPR007219">
    <property type="entry name" value="XnlR_reg_dom"/>
</dbReference>